<name>A0A2C5W2J0_PSEPU</name>
<sequence>MSSTSLKPRVEDFKSYPVGGKISESVELLEGKHTEARVFITMGLSDNNCTVTPEPSLKAELYGQGREDYFGYGLTLKEGSATSAKLIGHVSFPSRMIIYRDLLLEGKQLEGESLKLFEGEGDFKFNESITPKNGKDFDEVRLQMTTTIEGVKTYSFTLRTISFTLKDNHPS</sequence>
<dbReference type="Proteomes" id="UP000222460">
    <property type="component" value="Unassembled WGS sequence"/>
</dbReference>
<dbReference type="RefSeq" id="WP_098964661.1">
    <property type="nucleotide sequence ID" value="NZ_PDKZ01000002.1"/>
</dbReference>
<evidence type="ECO:0000313" key="1">
    <source>
        <dbReference type="EMBL" id="PHH39727.1"/>
    </source>
</evidence>
<dbReference type="EMBL" id="PDKZ01000002">
    <property type="protein sequence ID" value="PHH39727.1"/>
    <property type="molecule type" value="Genomic_DNA"/>
</dbReference>
<evidence type="ECO:0000313" key="2">
    <source>
        <dbReference type="Proteomes" id="UP000222460"/>
    </source>
</evidence>
<dbReference type="AlphaFoldDB" id="A0A2C5W2J0"/>
<comment type="caution">
    <text evidence="1">The sequence shown here is derived from an EMBL/GenBank/DDBJ whole genome shotgun (WGS) entry which is preliminary data.</text>
</comment>
<reference evidence="2" key="1">
    <citation type="submission" date="2017-10" db="EMBL/GenBank/DDBJ databases">
        <title>FDA dAtabase for Regulatory Grade micrObial Sequences (FDA-ARGOS): Supporting development and validation of Infectious Disease Dx tests.</title>
        <authorList>
            <person name="Goldberg B."/>
            <person name="Campos J."/>
            <person name="Tallon L."/>
            <person name="Sadzewicz L."/>
            <person name="Ott S."/>
            <person name="Zhao X."/>
            <person name="Nagaraj S."/>
            <person name="Vavikolanu K."/>
            <person name="Aluvathingal J."/>
            <person name="Nadendla S."/>
            <person name="Geyer C."/>
            <person name="Sichtig H."/>
        </authorList>
    </citation>
    <scope>NUCLEOTIDE SEQUENCE [LARGE SCALE GENOMIC DNA]</scope>
    <source>
        <strain evidence="2">FDAARGOS_376</strain>
    </source>
</reference>
<organism evidence="1 2">
    <name type="scientific">Pseudomonas putida</name>
    <name type="common">Arthrobacter siderocapsulatus</name>
    <dbReference type="NCBI Taxonomy" id="303"/>
    <lineage>
        <taxon>Bacteria</taxon>
        <taxon>Pseudomonadati</taxon>
        <taxon>Pseudomonadota</taxon>
        <taxon>Gammaproteobacteria</taxon>
        <taxon>Pseudomonadales</taxon>
        <taxon>Pseudomonadaceae</taxon>
        <taxon>Pseudomonas</taxon>
    </lineage>
</organism>
<proteinExistence type="predicted"/>
<accession>A0A2C5W2J0</accession>
<protein>
    <submittedName>
        <fullName evidence="1">Uncharacterized protein</fullName>
    </submittedName>
</protein>
<gene>
    <name evidence="1" type="ORF">CRX57_05935</name>
</gene>